<evidence type="ECO:0000313" key="2">
    <source>
        <dbReference type="Proteomes" id="UP000198994"/>
    </source>
</evidence>
<keyword evidence="2" id="KW-1185">Reference proteome</keyword>
<organism evidence="1 2">
    <name type="scientific">Salipiger thiooxidans</name>
    <dbReference type="NCBI Taxonomy" id="282683"/>
    <lineage>
        <taxon>Bacteria</taxon>
        <taxon>Pseudomonadati</taxon>
        <taxon>Pseudomonadota</taxon>
        <taxon>Alphaproteobacteria</taxon>
        <taxon>Rhodobacterales</taxon>
        <taxon>Roseobacteraceae</taxon>
        <taxon>Salipiger</taxon>
    </lineage>
</organism>
<dbReference type="STRING" id="282683.SAMN04488105_1354"/>
<proteinExistence type="predicted"/>
<dbReference type="Proteomes" id="UP000198994">
    <property type="component" value="Unassembled WGS sequence"/>
</dbReference>
<dbReference type="RefSeq" id="WP_089964101.1">
    <property type="nucleotide sequence ID" value="NZ_FNAV01000035.1"/>
</dbReference>
<sequence length="98" mass="10263">MNILHIVSALAVTFALTGCVEDTGETVISAPTSAEQACLQRVSIETNNGDVMVIRSSFSEAGTEVIVGVGPQGAPWQCIAYRDGSTTRPMSMTNEGTL</sequence>
<accession>A0A1G7MGZ3</accession>
<name>A0A1G7MGZ3_9RHOB</name>
<reference evidence="2" key="1">
    <citation type="submission" date="2016-10" db="EMBL/GenBank/DDBJ databases">
        <authorList>
            <person name="Varghese N."/>
            <person name="Submissions S."/>
        </authorList>
    </citation>
    <scope>NUCLEOTIDE SEQUENCE [LARGE SCALE GENOMIC DNA]</scope>
    <source>
        <strain evidence="2">DSM 10146</strain>
    </source>
</reference>
<gene>
    <name evidence="1" type="ORF">SAMN04488105_1354</name>
</gene>
<protein>
    <submittedName>
        <fullName evidence="1">Uncharacterized protein</fullName>
    </submittedName>
</protein>
<dbReference type="AlphaFoldDB" id="A0A1G7MGZ3"/>
<dbReference type="OrthoDB" id="8454614at2"/>
<evidence type="ECO:0000313" key="1">
    <source>
        <dbReference type="EMBL" id="SDF60906.1"/>
    </source>
</evidence>
<dbReference type="EMBL" id="FNAV01000035">
    <property type="protein sequence ID" value="SDF60906.1"/>
    <property type="molecule type" value="Genomic_DNA"/>
</dbReference>